<keyword evidence="3" id="KW-1185">Reference proteome</keyword>
<feature type="non-terminal residue" evidence="2">
    <location>
        <position position="1"/>
    </location>
</feature>
<dbReference type="OrthoDB" id="5562739at2759"/>
<sequence length="108" mass="12536">NIKKAKYSTSLDPRGFIPVFEYDLYGHPIMWDQENLYVHFTGIWKALGKTKADIVKIIDANPILETIIRKVRGGFLKIQGTWMPHQEAYDLAKKTCYKLRHELVPVFG</sequence>
<dbReference type="SUPFAM" id="SSF54616">
    <property type="entry name" value="DNA-binding domain of Mlu1-box binding protein MBP1"/>
    <property type="match status" value="1"/>
</dbReference>
<dbReference type="InterPro" id="IPR036887">
    <property type="entry name" value="HTH_APSES_sf"/>
</dbReference>
<dbReference type="PANTHER" id="PTHR43828:SF5">
    <property type="entry name" value="TRANSCRIPTIONAL REPRESSOR XBP1"/>
    <property type="match status" value="1"/>
</dbReference>
<gene>
    <name evidence="2" type="ORF">K457DRAFT_55381</name>
</gene>
<dbReference type="GO" id="GO:0003677">
    <property type="term" value="F:DNA binding"/>
    <property type="evidence" value="ECO:0007669"/>
    <property type="project" value="UniProtKB-KW"/>
</dbReference>
<accession>A0A197JPX4</accession>
<dbReference type="GO" id="GO:0030907">
    <property type="term" value="C:MBF transcription complex"/>
    <property type="evidence" value="ECO:0007669"/>
    <property type="project" value="TreeGrafter"/>
</dbReference>
<keyword evidence="2" id="KW-0238">DNA-binding</keyword>
<dbReference type="InterPro" id="IPR051642">
    <property type="entry name" value="SWI6-like"/>
</dbReference>
<name>A0A197JPX4_9FUNG</name>
<evidence type="ECO:0000313" key="3">
    <source>
        <dbReference type="Proteomes" id="UP000078512"/>
    </source>
</evidence>
<dbReference type="Proteomes" id="UP000078512">
    <property type="component" value="Unassembled WGS sequence"/>
</dbReference>
<feature type="non-terminal residue" evidence="2">
    <location>
        <position position="108"/>
    </location>
</feature>
<dbReference type="PROSITE" id="PS51299">
    <property type="entry name" value="HTH_APSES"/>
    <property type="match status" value="1"/>
</dbReference>
<reference evidence="2 3" key="1">
    <citation type="submission" date="2016-05" db="EMBL/GenBank/DDBJ databases">
        <title>Genome sequencing reveals origins of a unique bacterial endosymbiosis in the earliest lineages of terrestrial Fungi.</title>
        <authorList>
            <consortium name="DOE Joint Genome Institute"/>
            <person name="Uehling J."/>
            <person name="Gryganskyi A."/>
            <person name="Hameed K."/>
            <person name="Tschaplinski T."/>
            <person name="Misztal P."/>
            <person name="Wu S."/>
            <person name="Desiro A."/>
            <person name="Vande Pol N."/>
            <person name="Du Z.-Y."/>
            <person name="Zienkiewicz A."/>
            <person name="Zienkiewicz K."/>
            <person name="Morin E."/>
            <person name="Tisserant E."/>
            <person name="Splivallo R."/>
            <person name="Hainaut M."/>
            <person name="Henrissat B."/>
            <person name="Ohm R."/>
            <person name="Kuo A."/>
            <person name="Yan J."/>
            <person name="Lipzen A."/>
            <person name="Nolan M."/>
            <person name="Labutti K."/>
            <person name="Barry K."/>
            <person name="Goldstein A."/>
            <person name="Labbe J."/>
            <person name="Schadt C."/>
            <person name="Tuskan G."/>
            <person name="Grigoriev I."/>
            <person name="Martin F."/>
            <person name="Vilgalys R."/>
            <person name="Bonito G."/>
        </authorList>
    </citation>
    <scope>NUCLEOTIDE SEQUENCE [LARGE SCALE GENOMIC DNA]</scope>
    <source>
        <strain evidence="2 3">AG-77</strain>
    </source>
</reference>
<dbReference type="Gene3D" id="3.10.260.10">
    <property type="entry name" value="Transcription regulator HTH, APSES-type DNA-binding domain"/>
    <property type="match status" value="1"/>
</dbReference>
<proteinExistence type="predicted"/>
<dbReference type="GO" id="GO:0033309">
    <property type="term" value="C:SBF transcription complex"/>
    <property type="evidence" value="ECO:0007669"/>
    <property type="project" value="TreeGrafter"/>
</dbReference>
<feature type="domain" description="HTH APSES-type" evidence="1">
    <location>
        <begin position="6"/>
        <end position="108"/>
    </location>
</feature>
<dbReference type="PANTHER" id="PTHR43828">
    <property type="entry name" value="ASPARAGINASE"/>
    <property type="match status" value="1"/>
</dbReference>
<protein>
    <submittedName>
        <fullName evidence="2">DNA-binding domain of Mlu1-box binding protein MBP1</fullName>
    </submittedName>
</protein>
<dbReference type="STRING" id="1314771.A0A197JPX4"/>
<dbReference type="AlphaFoldDB" id="A0A197JPX4"/>
<dbReference type="EMBL" id="KV442066">
    <property type="protein sequence ID" value="OAQ26521.1"/>
    <property type="molecule type" value="Genomic_DNA"/>
</dbReference>
<evidence type="ECO:0000259" key="1">
    <source>
        <dbReference type="PROSITE" id="PS51299"/>
    </source>
</evidence>
<dbReference type="GO" id="GO:0000981">
    <property type="term" value="F:DNA-binding transcription factor activity, RNA polymerase II-specific"/>
    <property type="evidence" value="ECO:0007669"/>
    <property type="project" value="UniProtKB-ARBA"/>
</dbReference>
<dbReference type="InterPro" id="IPR003163">
    <property type="entry name" value="Tscrpt_reg_HTH_APSES-type"/>
</dbReference>
<evidence type="ECO:0000313" key="2">
    <source>
        <dbReference type="EMBL" id="OAQ26521.1"/>
    </source>
</evidence>
<organism evidence="2 3">
    <name type="scientific">Linnemannia elongata AG-77</name>
    <dbReference type="NCBI Taxonomy" id="1314771"/>
    <lineage>
        <taxon>Eukaryota</taxon>
        <taxon>Fungi</taxon>
        <taxon>Fungi incertae sedis</taxon>
        <taxon>Mucoromycota</taxon>
        <taxon>Mortierellomycotina</taxon>
        <taxon>Mortierellomycetes</taxon>
        <taxon>Mortierellales</taxon>
        <taxon>Mortierellaceae</taxon>
        <taxon>Linnemannia</taxon>
    </lineage>
</organism>